<evidence type="ECO:0000313" key="3">
    <source>
        <dbReference type="Proteomes" id="UP000185728"/>
    </source>
</evidence>
<dbReference type="EMBL" id="FTOB01000002">
    <property type="protein sequence ID" value="SIS48004.1"/>
    <property type="molecule type" value="Genomic_DNA"/>
</dbReference>
<proteinExistence type="predicted"/>
<reference evidence="2 3" key="1">
    <citation type="submission" date="2017-01" db="EMBL/GenBank/DDBJ databases">
        <authorList>
            <person name="Varghese N."/>
            <person name="Submissions S."/>
        </authorList>
    </citation>
    <scope>NUCLEOTIDE SEQUENCE [LARGE SCALE GENOMIC DNA]</scope>
    <source>
        <strain evidence="2 3">DSM 2061</strain>
    </source>
</reference>
<keyword evidence="1" id="KW-0812">Transmembrane</keyword>
<evidence type="ECO:0008006" key="4">
    <source>
        <dbReference type="Google" id="ProtNLM"/>
    </source>
</evidence>
<organism evidence="2 3">
    <name type="scientific">Zobellia uliginosa</name>
    <dbReference type="NCBI Taxonomy" id="143224"/>
    <lineage>
        <taxon>Bacteria</taxon>
        <taxon>Pseudomonadati</taxon>
        <taxon>Bacteroidota</taxon>
        <taxon>Flavobacteriia</taxon>
        <taxon>Flavobacteriales</taxon>
        <taxon>Flavobacteriaceae</taxon>
        <taxon>Zobellia</taxon>
    </lineage>
</organism>
<gene>
    <name evidence="2" type="ORF">SAMN05421766_102201</name>
</gene>
<sequence>MEQKLFIYKSKFSYWTFLPPFVFLGIAFYCYQYDLNIAYKGRNILESPNSYYVAGTISILLLVYSIYKFKQYKDSVQNSSNIKISKNGLVFPHKKSTLSVDFKDVSELYEKDSSDDGESVIIYSDNGKNRYEFFHDYFESTEKYLEFKTAIEKSVTIVEA</sequence>
<keyword evidence="3" id="KW-1185">Reference proteome</keyword>
<keyword evidence="1" id="KW-1133">Transmembrane helix</keyword>
<evidence type="ECO:0000256" key="1">
    <source>
        <dbReference type="SAM" id="Phobius"/>
    </source>
</evidence>
<protein>
    <recommendedName>
        <fullName evidence="4">PH domain-containing protein</fullName>
    </recommendedName>
</protein>
<feature type="transmembrane region" description="Helical" evidence="1">
    <location>
        <begin position="12"/>
        <end position="31"/>
    </location>
</feature>
<name>A0ABY1KLR5_9FLAO</name>
<keyword evidence="1" id="KW-0472">Membrane</keyword>
<dbReference type="Proteomes" id="UP000185728">
    <property type="component" value="Unassembled WGS sequence"/>
</dbReference>
<feature type="transmembrane region" description="Helical" evidence="1">
    <location>
        <begin position="51"/>
        <end position="67"/>
    </location>
</feature>
<dbReference type="RefSeq" id="WP_076453995.1">
    <property type="nucleotide sequence ID" value="NZ_FTOB01000002.1"/>
</dbReference>
<evidence type="ECO:0000313" key="2">
    <source>
        <dbReference type="EMBL" id="SIS48004.1"/>
    </source>
</evidence>
<accession>A0ABY1KLR5</accession>
<comment type="caution">
    <text evidence="2">The sequence shown here is derived from an EMBL/GenBank/DDBJ whole genome shotgun (WGS) entry which is preliminary data.</text>
</comment>